<dbReference type="PANTHER" id="PTHR14918">
    <property type="entry name" value="KICSTOR COMPLEX PROTEIN SZT2"/>
    <property type="match status" value="1"/>
</dbReference>
<dbReference type="Proteomes" id="UP001321473">
    <property type="component" value="Unassembled WGS sequence"/>
</dbReference>
<gene>
    <name evidence="3" type="ORF">V5799_003872</name>
</gene>
<feature type="chain" id="PRO_5042943507" evidence="2">
    <location>
        <begin position="20"/>
        <end position="2897"/>
    </location>
</feature>
<reference evidence="3 4" key="1">
    <citation type="journal article" date="2023" name="Arcadia Sci">
        <title>De novo assembly of a long-read Amblyomma americanum tick genome.</title>
        <authorList>
            <person name="Chou S."/>
            <person name="Poskanzer K.E."/>
            <person name="Rollins M."/>
            <person name="Thuy-Boun P.S."/>
        </authorList>
    </citation>
    <scope>NUCLEOTIDE SEQUENCE [LARGE SCALE GENOMIC DNA]</scope>
    <source>
        <strain evidence="3">F_SG_1</strain>
        <tissue evidence="3">Salivary glands</tissue>
    </source>
</reference>
<feature type="region of interest" description="Disordered" evidence="1">
    <location>
        <begin position="341"/>
        <end position="367"/>
    </location>
</feature>
<feature type="compositionally biased region" description="Polar residues" evidence="1">
    <location>
        <begin position="2603"/>
        <end position="2616"/>
    </location>
</feature>
<organism evidence="3 4">
    <name type="scientific">Amblyomma americanum</name>
    <name type="common">Lone star tick</name>
    <dbReference type="NCBI Taxonomy" id="6943"/>
    <lineage>
        <taxon>Eukaryota</taxon>
        <taxon>Metazoa</taxon>
        <taxon>Ecdysozoa</taxon>
        <taxon>Arthropoda</taxon>
        <taxon>Chelicerata</taxon>
        <taxon>Arachnida</taxon>
        <taxon>Acari</taxon>
        <taxon>Parasitiformes</taxon>
        <taxon>Ixodida</taxon>
        <taxon>Ixodoidea</taxon>
        <taxon>Ixodidae</taxon>
        <taxon>Amblyomminae</taxon>
        <taxon>Amblyomma</taxon>
    </lineage>
</organism>
<evidence type="ECO:0000256" key="1">
    <source>
        <dbReference type="SAM" id="MobiDB-lite"/>
    </source>
</evidence>
<dbReference type="InterPro" id="IPR033228">
    <property type="entry name" value="SZT2"/>
</dbReference>
<comment type="caution">
    <text evidence="3">The sequence shown here is derived from an EMBL/GenBank/DDBJ whole genome shotgun (WGS) entry which is preliminary data.</text>
</comment>
<dbReference type="PANTHER" id="PTHR14918:SF3">
    <property type="entry name" value="KICSTOR COMPLEX PROTEIN SZT2"/>
    <property type="match status" value="1"/>
</dbReference>
<feature type="region of interest" description="Disordered" evidence="1">
    <location>
        <begin position="909"/>
        <end position="977"/>
    </location>
</feature>
<protein>
    <submittedName>
        <fullName evidence="3">Uncharacterized protein</fullName>
    </submittedName>
</protein>
<feature type="signal peptide" evidence="2">
    <location>
        <begin position="1"/>
        <end position="19"/>
    </location>
</feature>
<feature type="compositionally biased region" description="Acidic residues" evidence="1">
    <location>
        <begin position="644"/>
        <end position="658"/>
    </location>
</feature>
<feature type="region of interest" description="Disordered" evidence="1">
    <location>
        <begin position="2566"/>
        <end position="2622"/>
    </location>
</feature>
<name>A0AAQ4D7R1_AMBAM</name>
<feature type="compositionally biased region" description="Low complexity" evidence="1">
    <location>
        <begin position="2233"/>
        <end position="2252"/>
    </location>
</feature>
<accession>A0AAQ4D7R1</accession>
<feature type="region of interest" description="Disordered" evidence="1">
    <location>
        <begin position="173"/>
        <end position="255"/>
    </location>
</feature>
<feature type="compositionally biased region" description="Polar residues" evidence="1">
    <location>
        <begin position="190"/>
        <end position="201"/>
    </location>
</feature>
<feature type="compositionally biased region" description="Low complexity" evidence="1">
    <location>
        <begin position="174"/>
        <end position="184"/>
    </location>
</feature>
<feature type="region of interest" description="Disordered" evidence="1">
    <location>
        <begin position="2642"/>
        <end position="2680"/>
    </location>
</feature>
<feature type="region of interest" description="Disordered" evidence="1">
    <location>
        <begin position="2302"/>
        <end position="2324"/>
    </location>
</feature>
<feature type="compositionally biased region" description="Basic and acidic residues" evidence="1">
    <location>
        <begin position="357"/>
        <end position="367"/>
    </location>
</feature>
<feature type="compositionally biased region" description="Acidic residues" evidence="1">
    <location>
        <begin position="1095"/>
        <end position="1104"/>
    </location>
</feature>
<feature type="region of interest" description="Disordered" evidence="1">
    <location>
        <begin position="635"/>
        <end position="658"/>
    </location>
</feature>
<feature type="compositionally biased region" description="Low complexity" evidence="1">
    <location>
        <begin position="1900"/>
        <end position="1910"/>
    </location>
</feature>
<feature type="region of interest" description="Disordered" evidence="1">
    <location>
        <begin position="441"/>
        <end position="491"/>
    </location>
</feature>
<feature type="compositionally biased region" description="Polar residues" evidence="1">
    <location>
        <begin position="2302"/>
        <end position="2313"/>
    </location>
</feature>
<keyword evidence="2" id="KW-0732">Signal</keyword>
<feature type="region of interest" description="Disordered" evidence="1">
    <location>
        <begin position="1900"/>
        <end position="1931"/>
    </location>
</feature>
<feature type="region of interest" description="Disordered" evidence="1">
    <location>
        <begin position="1340"/>
        <end position="1377"/>
    </location>
</feature>
<dbReference type="GO" id="GO:0005777">
    <property type="term" value="C:peroxisome"/>
    <property type="evidence" value="ECO:0007669"/>
    <property type="project" value="InterPro"/>
</dbReference>
<sequence>MRNYVTLLMLTELRLPTMGGGDGANDRPVDCEGRPRPQPNDLLYEQLLENLQTMHDREVPLGLEEQALLPHEIHNRPRDQHAYAVPFAVPLVQATPITWRCFVASFSGANSTSGSGHTTPNSHVVLTFIPATFSDLQRLMARPEDATLLEADSQNARDGHPATVHKDYVMLQTESSSEQVVSSSADREALTSSATEDQATNEVCDGGLAEPPAARQLTASHSDPALSSHGVEKPESLPRQRSADIPGVSQSQLSVSVQCPVVRDDDDGSASPESQEAGGVARRLVSTTLPVYVYDAPVSAVIGRLVYQGGVRQWKDTYLDLTTRYEDNVRAGSEPSWVEYRAEGSEGSPYKTMSPEPKSDDSEFGSDRFPARKHCSRLRKAFSKSFVYGVFRALRDGLPVDVQDVCAVVEDACEETVLTVDITEFIQAICGHTRDFRIKSTVEHSHRASGVSRQDGTGGGGDSEAGGDAASEVPAEGPDAGAAKADESRRLSGDGVSSLFPVNLLERHHPCDVVQQLHLSIKQRFQELLEEVFQRIPSHPDYYYFCPPCQARTTWGLNGGAGDGVHRNADANAEEEGALCDWDDTDTDRSHNVEFSMDAEPVADAGQSGDEKAAGAKANAAAAAAEVTSIESCAGSVRSAPSAGEEDSGEEDEEEEEEVMETIREAEPMVPPLFAHLTCLVKTKSGCGSCSLTSLPTCLGEVINCLDDSQPTLDLENIKIRLDFLCLTLPPDVEKLAPGDARLSSSSIMFDSERQHQDDEAESVASIGYQLEVPRDPLHHLPEFQNEVISRCIEKLKWMLRDEMASAALNSFPLTAETLHMVAEHVRSTAQARTTTRLHATTGAPGCQVQQVPLQFVFGHELSFGKFLQEFKQLTLPGYQLEQVDKDYYCVVLDNKDSKVVRRPFGSLVPPLGLSDEDESGDGGVQQTSFRAWRRHTGKGRTKSAERRLERASSVPLDSLVTSEEPKPEGRVPGASCPMELLELRRKLQEESETLKVDAGGAGDPAANVSTETIVQEQKAVEESESQEALEASTEPTEESAPEQPDGAFRDRTDSLASSLGHGMSFRPPQHLLESTRSTPNAFSEGGGQISNTEDGYDGDSSESDSDRDWMNALETQRSHLPPFWLILCPFLDHVDIFFHVREQPEESSELRQGLVVFESIVGLIQDTCKIVNQILLLQHLNNTRMCNRLLVPEAAEDIWNRDSEMEPANTTASAYDNDGSGDGHSDYLEATLKFKPGAFDCSIVWSTHFTLHPRLNTGPGRSGVSRGLQALRAVLTGFSVNNRRNMFVYQENSGSVFYLRLHEVPCHGRHGRAEDDVSFSGSRSSSLVSLVQKKAAAEQEEEFDFRPRLSSGHSDRDQSHDTVSMTSHASGGHRSKSQQCVVMNVHGIVQPGFAIKEELVSVMQNRLDDAVLEVLTTTLARNPACNLTIDDVQFIQKPQKEPTTQLYCTVQAQLLPYLQALLEYLRQDLHTFLPTPKYTDPKPENHFKPYVEHPAHALCHKDEDVFLFNRFKAMGTPSNGIACIILSMVDAQGRPVQFLSCPLPKAGAFSCTEAPTEYQEVSFLSREEVNDASADGTPGPMAMIRFQVWCVGKDYQEHLVRRLQSTVQHAYWDVLMEYRLLTCPVFREAQQEGEPACFSEPPTPVKVRRTGRVLAEQARDKSFLFGMFGSRGKEMSSSVPDVSEKVKSPKENPTEFNFSDALFTEVPPSLPATAAKVPVRSMEADLPAAENWTVKRVGERLNATFQHAVHDFLEGGVQIGVPSMVVYRCAVKARRAVPLVLKEFQNGLKSLPPEFSLAMFAEEGTGRPGRPTEFVHFIPLVKQAMFPEKYAETMAPGSQRCFIVVGRDENQWRAFMGLSNLATYIENTRATKSHKSTQLFEPYMLPTSAYLEVAALSRTPSTPSSVPPTIAAPPPDKARNTAAPADAGEGRQPALIPRQRLLFLRVEDKALTLYLYNWTSDQGQELFKLLGQLVEWHDLRNDFLRSLACQKMGLFFDQPLERAAHAADAVCPRQQQDSCGHCSPCRLGPLHGLGNAGIAVGTQTASSTSAQGGQQQANPWASLENLMTRHNPPSRHQDGAAAAKGALHAQFGQVLRGVKPRVPMQAAPYANCDDPVSRHGRQVQDVRGLRRRDLGEFRRIYDDKGTGSSHPSMEKMLGQVKREARLVHYCLTPLLFSPTWRLRVAQVRDHTLDATVTTGFPLDCPAAHDQLPGGQRTRHSSGGSQKSVGGDASNAAAGRRMRRSSGVPSVTSGGGGGGQLSPKQHRRSTNEETWHMTVCSHYIQEYIQYLQNLGFMAIQTKNPSSRKSSTMSVRRRESEATSKRQSVGALSLGELPRHCLFMWHLGGLYFFEVGFCDPYVACNLFLVERQRLLPSGTQLYMSQVTSEFIEDLDKIRVNMHMHSFTYDYHLRTIHSYVSGQQLLFKHGYHLTSFLDDFVKYYQKSPNYARNLIYAGSVVIPSVNVAPNQLYNYIIGHNKLYGMKVIRMVPVVCDSSSDLDTEYALVEISNKKVSYRDANDVQQTDSFFVGILTIHDTAPAFVEHNLLALGFYILLTSQRELFPKFSSATGPPGSSSSGTAEGGGGDSSEGCFRPVRVLGGTPGASQPTSTVPSRRSSFVAVPATTERMRTLTMLPQQLVVSPEDVTGSGGNGAASAGIPSVASSSSLSSSNPGGTRSRKTSVFRGICEEEVAYLGYYSSHETLMQEVMSEQATAVAKHLREVVAQASLHCRRDYLWKCLMWRHKNSDDASGTVRENSVRPSISYAELTELLGYVKTAPLDDVDPQLKPLLASHFGWYRNLLRVLTTRYAENHCLFVSPDNTVQYLVVMSPSCADSFILLMTNNQLGRADLRLVHREDAQHEKSATADKSLSGLSNLHGLVEELVATCCFHEWAGLLT</sequence>
<feature type="compositionally biased region" description="Polar residues" evidence="1">
    <location>
        <begin position="1073"/>
        <end position="1082"/>
    </location>
</feature>
<feature type="compositionally biased region" description="Low complexity" evidence="1">
    <location>
        <begin position="2653"/>
        <end position="2675"/>
    </location>
</feature>
<evidence type="ECO:0000313" key="4">
    <source>
        <dbReference type="Proteomes" id="UP001321473"/>
    </source>
</evidence>
<feature type="region of interest" description="Disordered" evidence="1">
    <location>
        <begin position="2206"/>
        <end position="2270"/>
    </location>
</feature>
<feature type="region of interest" description="Disordered" evidence="1">
    <location>
        <begin position="1015"/>
        <end position="1107"/>
    </location>
</feature>
<feature type="compositionally biased region" description="Low complexity" evidence="1">
    <location>
        <begin position="2566"/>
        <end position="2579"/>
    </location>
</feature>
<feature type="compositionally biased region" description="Basic residues" evidence="1">
    <location>
        <begin position="932"/>
        <end position="942"/>
    </location>
</feature>
<dbReference type="EMBL" id="JARKHS020034070">
    <property type="protein sequence ID" value="KAK8758501.1"/>
    <property type="molecule type" value="Genomic_DNA"/>
</dbReference>
<feature type="compositionally biased region" description="Basic and acidic residues" evidence="1">
    <location>
        <begin position="230"/>
        <end position="242"/>
    </location>
</feature>
<evidence type="ECO:0000313" key="3">
    <source>
        <dbReference type="EMBL" id="KAK8758501.1"/>
    </source>
</evidence>
<evidence type="ECO:0000256" key="2">
    <source>
        <dbReference type="SAM" id="SignalP"/>
    </source>
</evidence>
<keyword evidence="4" id="KW-1185">Reference proteome</keyword>
<proteinExistence type="predicted"/>